<sequence>QQEALLRKSPMTVEPLRLKKHDADMSKFYKSELFASSHPNAVHNTRKFLNAYRANR</sequence>
<gene>
    <name evidence="1" type="ORF">PBRASI_LOCUS11257</name>
</gene>
<reference evidence="1" key="1">
    <citation type="submission" date="2021-06" db="EMBL/GenBank/DDBJ databases">
        <authorList>
            <person name="Kallberg Y."/>
            <person name="Tangrot J."/>
            <person name="Rosling A."/>
        </authorList>
    </citation>
    <scope>NUCLEOTIDE SEQUENCE</scope>
    <source>
        <strain evidence="1">BR232B</strain>
    </source>
</reference>
<dbReference type="AlphaFoldDB" id="A0A9N9HEV4"/>
<dbReference type="Proteomes" id="UP000789739">
    <property type="component" value="Unassembled WGS sequence"/>
</dbReference>
<protein>
    <submittedName>
        <fullName evidence="1">5480_t:CDS:1</fullName>
    </submittedName>
</protein>
<evidence type="ECO:0000313" key="1">
    <source>
        <dbReference type="EMBL" id="CAG8670112.1"/>
    </source>
</evidence>
<keyword evidence="2" id="KW-1185">Reference proteome</keyword>
<evidence type="ECO:0000313" key="2">
    <source>
        <dbReference type="Proteomes" id="UP000789739"/>
    </source>
</evidence>
<accession>A0A9N9HEV4</accession>
<feature type="non-terminal residue" evidence="1">
    <location>
        <position position="1"/>
    </location>
</feature>
<name>A0A9N9HEV4_9GLOM</name>
<dbReference type="EMBL" id="CAJVPI010004802">
    <property type="protein sequence ID" value="CAG8670112.1"/>
    <property type="molecule type" value="Genomic_DNA"/>
</dbReference>
<organism evidence="1 2">
    <name type="scientific">Paraglomus brasilianum</name>
    <dbReference type="NCBI Taxonomy" id="144538"/>
    <lineage>
        <taxon>Eukaryota</taxon>
        <taxon>Fungi</taxon>
        <taxon>Fungi incertae sedis</taxon>
        <taxon>Mucoromycota</taxon>
        <taxon>Glomeromycotina</taxon>
        <taxon>Glomeromycetes</taxon>
        <taxon>Paraglomerales</taxon>
        <taxon>Paraglomeraceae</taxon>
        <taxon>Paraglomus</taxon>
    </lineage>
</organism>
<proteinExistence type="predicted"/>
<comment type="caution">
    <text evidence="1">The sequence shown here is derived from an EMBL/GenBank/DDBJ whole genome shotgun (WGS) entry which is preliminary data.</text>
</comment>